<organism evidence="3 4">
    <name type="scientific">Pseudomonas coleopterorum</name>
    <dbReference type="NCBI Taxonomy" id="1605838"/>
    <lineage>
        <taxon>Bacteria</taxon>
        <taxon>Pseudomonadati</taxon>
        <taxon>Pseudomonadota</taxon>
        <taxon>Gammaproteobacteria</taxon>
        <taxon>Pseudomonadales</taxon>
        <taxon>Pseudomonadaceae</taxon>
        <taxon>Pseudomonas</taxon>
    </lineage>
</organism>
<evidence type="ECO:0000313" key="4">
    <source>
        <dbReference type="Proteomes" id="UP001258207"/>
    </source>
</evidence>
<dbReference type="InterPro" id="IPR007712">
    <property type="entry name" value="RelE/ParE_toxin"/>
</dbReference>
<dbReference type="Pfam" id="PF05016">
    <property type="entry name" value="ParE_toxin"/>
    <property type="match status" value="1"/>
</dbReference>
<evidence type="ECO:0000313" key="3">
    <source>
        <dbReference type="EMBL" id="WNC08696.1"/>
    </source>
</evidence>
<dbReference type="AlphaFoldDB" id="A0AAJ6MS80"/>
<accession>A0AAJ6MS80</accession>
<protein>
    <submittedName>
        <fullName evidence="3">Type II toxin-antitoxin system RelE/ParE family toxin</fullName>
    </submittedName>
</protein>
<dbReference type="Proteomes" id="UP001258207">
    <property type="component" value="Chromosome"/>
</dbReference>
<sequence length="96" mass="10931">MRLEWTAAAPKDRDRIFDYTEEFNPAAAIQVDQRISDCVARLEQHPLSGRIGRVEGTYEVVIVDTSFIAAYVIRGQVVTVLRILHCARNWPETLSD</sequence>
<reference evidence="3" key="1">
    <citation type="submission" date="2023-09" db="EMBL/GenBank/DDBJ databases">
        <title>First report of Pseudomonas coleopterorum DJ13 causing leaf spot on Rhododendron pulchrum Sweet in China.</title>
        <authorList>
            <person name="Zhang Y."/>
        </authorList>
    </citation>
    <scope>NUCLEOTIDE SEQUENCE</scope>
    <source>
        <strain evidence="3">DJ13</strain>
    </source>
</reference>
<comment type="similarity">
    <text evidence="1">Belongs to the RelE toxin family.</text>
</comment>
<keyword evidence="2" id="KW-1277">Toxin-antitoxin system</keyword>
<gene>
    <name evidence="3" type="ORF">RI108_15520</name>
</gene>
<dbReference type="InterPro" id="IPR035093">
    <property type="entry name" value="RelE/ParE_toxin_dom_sf"/>
</dbReference>
<evidence type="ECO:0000256" key="2">
    <source>
        <dbReference type="ARBA" id="ARBA00022649"/>
    </source>
</evidence>
<dbReference type="Gene3D" id="3.30.2310.20">
    <property type="entry name" value="RelE-like"/>
    <property type="match status" value="1"/>
</dbReference>
<evidence type="ECO:0000256" key="1">
    <source>
        <dbReference type="ARBA" id="ARBA00006226"/>
    </source>
</evidence>
<proteinExistence type="inferred from homology"/>
<name>A0AAJ6MS80_9PSED</name>
<dbReference type="RefSeq" id="WP_090357019.1">
    <property type="nucleotide sequence ID" value="NZ_CP134081.1"/>
</dbReference>
<dbReference type="NCBIfam" id="TIGR02385">
    <property type="entry name" value="RelE_StbE"/>
    <property type="match status" value="1"/>
</dbReference>
<dbReference type="InterPro" id="IPR051803">
    <property type="entry name" value="TA_system_RelE-like_toxin"/>
</dbReference>
<dbReference type="PANTHER" id="PTHR33755">
    <property type="entry name" value="TOXIN PARE1-RELATED"/>
    <property type="match status" value="1"/>
</dbReference>
<dbReference type="EMBL" id="CP134081">
    <property type="protein sequence ID" value="WNC08696.1"/>
    <property type="molecule type" value="Genomic_DNA"/>
</dbReference>